<dbReference type="SUPFAM" id="SSF53720">
    <property type="entry name" value="ALDH-like"/>
    <property type="match status" value="1"/>
</dbReference>
<dbReference type="Pfam" id="PF00171">
    <property type="entry name" value="Aldedh"/>
    <property type="match status" value="1"/>
</dbReference>
<evidence type="ECO:0000256" key="1">
    <source>
        <dbReference type="ARBA" id="ARBA00009986"/>
    </source>
</evidence>
<dbReference type="EC" id="1.2.1.3" evidence="6"/>
<evidence type="ECO:0000256" key="3">
    <source>
        <dbReference type="PROSITE-ProRule" id="PRU10007"/>
    </source>
</evidence>
<keyword evidence="2 4" id="KW-0560">Oxidoreductase</keyword>
<dbReference type="FunFam" id="3.40.605.10:FF:000007">
    <property type="entry name" value="NAD/NADP-dependent betaine aldehyde dehydrogenase"/>
    <property type="match status" value="1"/>
</dbReference>
<evidence type="ECO:0000259" key="5">
    <source>
        <dbReference type="Pfam" id="PF00171"/>
    </source>
</evidence>
<gene>
    <name evidence="6" type="ORF">RR42_s0861</name>
</gene>
<feature type="domain" description="Aldehyde dehydrogenase" evidence="5">
    <location>
        <begin position="26"/>
        <end position="490"/>
    </location>
</feature>
<dbReference type="OrthoDB" id="6187633at2"/>
<comment type="similarity">
    <text evidence="1 4">Belongs to the aldehyde dehydrogenase family.</text>
</comment>
<dbReference type="InterPro" id="IPR016163">
    <property type="entry name" value="Ald_DH_C"/>
</dbReference>
<accession>A0A0C4YPD7</accession>
<dbReference type="InterPro" id="IPR015590">
    <property type="entry name" value="Aldehyde_DH_dom"/>
</dbReference>
<dbReference type="InterPro" id="IPR029510">
    <property type="entry name" value="Ald_DH_CS_GLU"/>
</dbReference>
<dbReference type="STRING" id="68895.RR42_s0861"/>
<feature type="active site" evidence="3">
    <location>
        <position position="264"/>
    </location>
</feature>
<dbReference type="PANTHER" id="PTHR11699">
    <property type="entry name" value="ALDEHYDE DEHYDROGENASE-RELATED"/>
    <property type="match status" value="1"/>
</dbReference>
<evidence type="ECO:0000256" key="2">
    <source>
        <dbReference type="ARBA" id="ARBA00023002"/>
    </source>
</evidence>
<dbReference type="KEGG" id="cbw:RR42_s0861"/>
<dbReference type="InterPro" id="IPR016162">
    <property type="entry name" value="Ald_DH_N"/>
</dbReference>
<dbReference type="InterPro" id="IPR016160">
    <property type="entry name" value="Ald_DH_CS_CYS"/>
</dbReference>
<dbReference type="Gene3D" id="3.40.309.10">
    <property type="entry name" value="Aldehyde Dehydrogenase, Chain A, domain 2"/>
    <property type="match status" value="1"/>
</dbReference>
<dbReference type="AlphaFoldDB" id="A0A0C4YPD7"/>
<dbReference type="Proteomes" id="UP000031843">
    <property type="component" value="Chromosome secondary"/>
</dbReference>
<evidence type="ECO:0000313" key="7">
    <source>
        <dbReference type="Proteomes" id="UP000031843"/>
    </source>
</evidence>
<dbReference type="FunFam" id="3.40.309.10:FF:000012">
    <property type="entry name" value="Betaine aldehyde dehydrogenase"/>
    <property type="match status" value="1"/>
</dbReference>
<dbReference type="EMBL" id="CP010537">
    <property type="protein sequence ID" value="AJG22451.1"/>
    <property type="molecule type" value="Genomic_DNA"/>
</dbReference>
<name>A0A0C4YPD7_9BURK</name>
<evidence type="ECO:0000313" key="6">
    <source>
        <dbReference type="EMBL" id="AJG22451.1"/>
    </source>
</evidence>
<dbReference type="RefSeq" id="WP_043353929.1">
    <property type="nucleotide sequence ID" value="NZ_CP010537.1"/>
</dbReference>
<proteinExistence type="inferred from homology"/>
<organism evidence="6 7">
    <name type="scientific">Cupriavidus basilensis</name>
    <dbReference type="NCBI Taxonomy" id="68895"/>
    <lineage>
        <taxon>Bacteria</taxon>
        <taxon>Pseudomonadati</taxon>
        <taxon>Pseudomonadota</taxon>
        <taxon>Betaproteobacteria</taxon>
        <taxon>Burkholderiales</taxon>
        <taxon>Burkholderiaceae</taxon>
        <taxon>Cupriavidus</taxon>
    </lineage>
</organism>
<dbReference type="InterPro" id="IPR016161">
    <property type="entry name" value="Ald_DH/histidinol_DH"/>
</dbReference>
<protein>
    <submittedName>
        <fullName evidence="6">Aldehyde dehydrogenase</fullName>
        <ecNumber evidence="6">1.2.1.3</ecNumber>
    </submittedName>
</protein>
<evidence type="ECO:0000256" key="4">
    <source>
        <dbReference type="RuleBase" id="RU003345"/>
    </source>
</evidence>
<dbReference type="PROSITE" id="PS00687">
    <property type="entry name" value="ALDEHYDE_DEHYDR_GLU"/>
    <property type="match status" value="1"/>
</dbReference>
<dbReference type="Gene3D" id="3.40.605.10">
    <property type="entry name" value="Aldehyde Dehydrogenase, Chain A, domain 1"/>
    <property type="match status" value="1"/>
</dbReference>
<dbReference type="PROSITE" id="PS00070">
    <property type="entry name" value="ALDEHYDE_DEHYDR_CYS"/>
    <property type="match status" value="1"/>
</dbReference>
<keyword evidence="7" id="KW-1185">Reference proteome</keyword>
<dbReference type="GO" id="GO:0004029">
    <property type="term" value="F:aldehyde dehydrogenase (NAD+) activity"/>
    <property type="evidence" value="ECO:0007669"/>
    <property type="project" value="UniProtKB-EC"/>
</dbReference>
<sequence>MSSTTYGVQTPAFVGGTKRLFIGGAWVPAASGKAFDTVNPATGEVIARLAQADQTDIDRAVTAARQAFEGPWNQWTHSDRQRLLIRIHDVVEKHFDELALIETLDMGAPLVRTRGLKSFLLQLILFYASQTAAGGVQTPLNALPGKFATLKIKAPVGVVAGIIPWNGPLLSQWWILGATLATGCTAVLKPAEDASLSALRMAELLQEAGVPAGVINVVTGYGGEAGSALAEHPGVDRIAFTGSPETGRRIVRASAGNFKRVSVELGGKSPDIVFDDANLDKAVPGVAMGVFTNTGQICAAGTRVLVQRRIYDEFIERLKAFSTSLKIGNGLDPQVQLGPIVSQRQLDRVMHYVDVGGQEGAELACGGRRLGGELAAGYFVEPTVFTGVHNDMTIAREEIFGPVASVMPFDTPEQALRIANDTSFGLAGGVWTQNLSTAHRFAQGIQAGTIWVNCYGVLDPQVGFGGYKLSGYGWKGAAEQVDSYLYQKAVYMNLD</sequence>
<reference evidence="6 7" key="1">
    <citation type="journal article" date="2015" name="Genome Announc.">
        <title>Complete Genome Sequence of Cupriavidus basilensis 4G11, Isolated from the Oak Ridge Field Research Center Site.</title>
        <authorList>
            <person name="Ray J."/>
            <person name="Waters R.J."/>
            <person name="Skerker J.M."/>
            <person name="Kuehl J.V."/>
            <person name="Price M.N."/>
            <person name="Huang J."/>
            <person name="Chakraborty R."/>
            <person name="Arkin A.P."/>
            <person name="Deutschbauer A."/>
        </authorList>
    </citation>
    <scope>NUCLEOTIDE SEQUENCE [LARGE SCALE GENOMIC DNA]</scope>
    <source>
        <strain evidence="6">4G11</strain>
    </source>
</reference>